<feature type="chain" id="PRO_5034653260" evidence="1">
    <location>
        <begin position="18"/>
        <end position="216"/>
    </location>
</feature>
<evidence type="ECO:0000256" key="1">
    <source>
        <dbReference type="SAM" id="SignalP"/>
    </source>
</evidence>
<dbReference type="Proteomes" id="UP000616885">
    <property type="component" value="Unassembled WGS sequence"/>
</dbReference>
<sequence>MKFSTLVLGLLATSTSALLNQGADVPQGVAGDVNAPEPRYEPCAESVGKWHPPHDAKTYGCGDFGNGEWHWIPPVRTTTVTIPHVKTIVGCSGPHTTGIQTPDASHIASATQVLQSPARITLSSVHLGWKGSHGASPTVATYAGSPIPTAVNSSAMHSPHYPATTFQRTQHGYNATTAAPALPTISKAPQETSGGISSTRHIGIFALVGFAAMLVL</sequence>
<dbReference type="EMBL" id="JADCTT010000002">
    <property type="protein sequence ID" value="KAF9757355.1"/>
    <property type="molecule type" value="Genomic_DNA"/>
</dbReference>
<evidence type="ECO:0000313" key="2">
    <source>
        <dbReference type="EMBL" id="KAF9757355.1"/>
    </source>
</evidence>
<accession>A0A8H7NJU1</accession>
<feature type="signal peptide" evidence="1">
    <location>
        <begin position="1"/>
        <end position="17"/>
    </location>
</feature>
<dbReference type="AlphaFoldDB" id="A0A8H7NJU1"/>
<name>A0A8H7NJU1_BIOOC</name>
<keyword evidence="1" id="KW-0732">Signal</keyword>
<organism evidence="2 3">
    <name type="scientific">Bionectria ochroleuca</name>
    <name type="common">Gliocladium roseum</name>
    <dbReference type="NCBI Taxonomy" id="29856"/>
    <lineage>
        <taxon>Eukaryota</taxon>
        <taxon>Fungi</taxon>
        <taxon>Dikarya</taxon>
        <taxon>Ascomycota</taxon>
        <taxon>Pezizomycotina</taxon>
        <taxon>Sordariomycetes</taxon>
        <taxon>Hypocreomycetidae</taxon>
        <taxon>Hypocreales</taxon>
        <taxon>Bionectriaceae</taxon>
        <taxon>Clonostachys</taxon>
    </lineage>
</organism>
<gene>
    <name evidence="2" type="ORF">IM811_008299</name>
</gene>
<evidence type="ECO:0000313" key="3">
    <source>
        <dbReference type="Proteomes" id="UP000616885"/>
    </source>
</evidence>
<protein>
    <submittedName>
        <fullName evidence="2">Uncharacterized protein</fullName>
    </submittedName>
</protein>
<reference evidence="2" key="1">
    <citation type="submission" date="2020-10" db="EMBL/GenBank/DDBJ databases">
        <title>High-Quality Genome Resource of Clonostachys rosea strain S41 by Oxford Nanopore Long-Read Sequencing.</title>
        <authorList>
            <person name="Wang H."/>
        </authorList>
    </citation>
    <scope>NUCLEOTIDE SEQUENCE</scope>
    <source>
        <strain evidence="2">S41</strain>
    </source>
</reference>
<proteinExistence type="predicted"/>
<comment type="caution">
    <text evidence="2">The sequence shown here is derived from an EMBL/GenBank/DDBJ whole genome shotgun (WGS) entry which is preliminary data.</text>
</comment>